<dbReference type="AlphaFoldDB" id="A0A071M7P6"/>
<dbReference type="OrthoDB" id="8688629at2"/>
<dbReference type="InterPro" id="IPR012495">
    <property type="entry name" value="TadE-like_dom"/>
</dbReference>
<feature type="transmembrane region" description="Helical" evidence="1">
    <location>
        <begin position="21"/>
        <end position="44"/>
    </location>
</feature>
<evidence type="ECO:0000256" key="1">
    <source>
        <dbReference type="SAM" id="Phobius"/>
    </source>
</evidence>
<name>A0A071M7P6_9BURK</name>
<evidence type="ECO:0000313" key="3">
    <source>
        <dbReference type="EMBL" id="KEA56782.1"/>
    </source>
</evidence>
<accession>A0A071M7P6</accession>
<dbReference type="EMBL" id="JJOA01000024">
    <property type="protein sequence ID" value="KEA56782.1"/>
    <property type="molecule type" value="Genomic_DNA"/>
</dbReference>
<reference evidence="3" key="1">
    <citation type="submission" date="2014-04" db="EMBL/GenBank/DDBJ databases">
        <title>In planta biocontrol of soil-borne Fusarium wilt of banana through a plant endophytic bacterium, Burkholderia cenocepacia 869T2.</title>
        <authorList>
            <person name="Ho Y.-N."/>
            <person name="Chiang H.-M."/>
            <person name="Chao C.-P."/>
            <person name="Su C.-C."/>
            <person name="Hsu H.-F."/>
            <person name="Guo C.-T."/>
            <person name="Hsieh J.-L."/>
            <person name="Huang C.-C."/>
        </authorList>
    </citation>
    <scope>NUCLEOTIDE SEQUENCE [LARGE SCALE GENOMIC DNA]</scope>
    <source>
        <strain evidence="3">869T2</strain>
    </source>
</reference>
<protein>
    <submittedName>
        <fullName evidence="3">Pilus assembly protein TadE</fullName>
    </submittedName>
</protein>
<evidence type="ECO:0000259" key="2">
    <source>
        <dbReference type="Pfam" id="PF07811"/>
    </source>
</evidence>
<keyword evidence="1" id="KW-0472">Membrane</keyword>
<feature type="domain" description="TadE-like" evidence="2">
    <location>
        <begin position="15"/>
        <end position="57"/>
    </location>
</feature>
<keyword evidence="1" id="KW-1133">Transmembrane helix</keyword>
<comment type="caution">
    <text evidence="3">The sequence shown here is derived from an EMBL/GenBank/DDBJ whole genome shotgun (WGS) entry which is preliminary data.</text>
</comment>
<dbReference type="Pfam" id="PF07811">
    <property type="entry name" value="TadE"/>
    <property type="match status" value="1"/>
</dbReference>
<sequence length="148" mass="16125">MKRLRELRGARRQRGATAVEFAIVFPLFFMIFYAILSFGMIFVFQQSLTLAASEGARAGLNYAPTLAARVTNATTTAQNVAGWMNINPPQVSAPQCSYDTTNPPTLYCLTVTVSYSPEAWVTTMPFLGAIITQPLTSTAVVQIPQAIL</sequence>
<proteinExistence type="predicted"/>
<organism evidence="3">
    <name type="scientific">Burkholderia cenocepacia</name>
    <dbReference type="NCBI Taxonomy" id="95486"/>
    <lineage>
        <taxon>Bacteria</taxon>
        <taxon>Pseudomonadati</taxon>
        <taxon>Pseudomonadota</taxon>
        <taxon>Betaproteobacteria</taxon>
        <taxon>Burkholderiales</taxon>
        <taxon>Burkholderiaceae</taxon>
        <taxon>Burkholderia</taxon>
        <taxon>Burkholderia cepacia complex</taxon>
    </lineage>
</organism>
<keyword evidence="1" id="KW-0812">Transmembrane</keyword>
<gene>
    <name evidence="3" type="ORF">DT99_25390</name>
</gene>